<dbReference type="AlphaFoldDB" id="A0A834SF96"/>
<keyword evidence="2" id="KW-1133">Transmembrane helix</keyword>
<keyword evidence="2" id="KW-0812">Transmembrane</keyword>
<feature type="region of interest" description="Disordered" evidence="1">
    <location>
        <begin position="1"/>
        <end position="36"/>
    </location>
</feature>
<evidence type="ECO:0000256" key="1">
    <source>
        <dbReference type="SAM" id="MobiDB-lite"/>
    </source>
</evidence>
<dbReference type="EMBL" id="JAAIUW010000013">
    <property type="protein sequence ID" value="KAF7802046.1"/>
    <property type="molecule type" value="Genomic_DNA"/>
</dbReference>
<sequence>MNPNSEEGDQKGTSKETQERKNSGKRNTDLQEENLKVKEENLNLRKEMRRLRGEAKQVRPCILSRATNRRKRSSRLSLTVIQMLTISVISGIYSTIAFPILSLQERPTLLPV</sequence>
<comment type="caution">
    <text evidence="3">The sequence shown here is derived from an EMBL/GenBank/DDBJ whole genome shotgun (WGS) entry which is preliminary data.</text>
</comment>
<reference evidence="3" key="1">
    <citation type="submission" date="2020-09" db="EMBL/GenBank/DDBJ databases">
        <title>Genome-Enabled Discovery of Anthraquinone Biosynthesis in Senna tora.</title>
        <authorList>
            <person name="Kang S.-H."/>
            <person name="Pandey R.P."/>
            <person name="Lee C.-M."/>
            <person name="Sim J.-S."/>
            <person name="Jeong J.-T."/>
            <person name="Choi B.-S."/>
            <person name="Jung M."/>
            <person name="Ginzburg D."/>
            <person name="Zhao K."/>
            <person name="Won S.Y."/>
            <person name="Oh T.-J."/>
            <person name="Yu Y."/>
            <person name="Kim N.-H."/>
            <person name="Lee O.R."/>
            <person name="Lee T.-H."/>
            <person name="Bashyal P."/>
            <person name="Kim T.-S."/>
            <person name="Lee W.-H."/>
            <person name="Kawkins C."/>
            <person name="Kim C.-K."/>
            <person name="Kim J.S."/>
            <person name="Ahn B.O."/>
            <person name="Rhee S.Y."/>
            <person name="Sohng J.K."/>
        </authorList>
    </citation>
    <scope>NUCLEOTIDE SEQUENCE</scope>
    <source>
        <tissue evidence="3">Leaf</tissue>
    </source>
</reference>
<name>A0A834SF96_9FABA</name>
<evidence type="ECO:0000256" key="2">
    <source>
        <dbReference type="SAM" id="Phobius"/>
    </source>
</evidence>
<evidence type="ECO:0000313" key="3">
    <source>
        <dbReference type="EMBL" id="KAF7802046.1"/>
    </source>
</evidence>
<keyword evidence="2" id="KW-0472">Membrane</keyword>
<organism evidence="3 4">
    <name type="scientific">Senna tora</name>
    <dbReference type="NCBI Taxonomy" id="362788"/>
    <lineage>
        <taxon>Eukaryota</taxon>
        <taxon>Viridiplantae</taxon>
        <taxon>Streptophyta</taxon>
        <taxon>Embryophyta</taxon>
        <taxon>Tracheophyta</taxon>
        <taxon>Spermatophyta</taxon>
        <taxon>Magnoliopsida</taxon>
        <taxon>eudicotyledons</taxon>
        <taxon>Gunneridae</taxon>
        <taxon>Pentapetalae</taxon>
        <taxon>rosids</taxon>
        <taxon>fabids</taxon>
        <taxon>Fabales</taxon>
        <taxon>Fabaceae</taxon>
        <taxon>Caesalpinioideae</taxon>
        <taxon>Cassia clade</taxon>
        <taxon>Senna</taxon>
    </lineage>
</organism>
<feature type="transmembrane region" description="Helical" evidence="2">
    <location>
        <begin position="78"/>
        <end position="101"/>
    </location>
</feature>
<dbReference type="Proteomes" id="UP000634136">
    <property type="component" value="Unassembled WGS sequence"/>
</dbReference>
<proteinExistence type="predicted"/>
<accession>A0A834SF96</accession>
<keyword evidence="4" id="KW-1185">Reference proteome</keyword>
<feature type="compositionally biased region" description="Basic and acidic residues" evidence="1">
    <location>
        <begin position="8"/>
        <end position="36"/>
    </location>
</feature>
<gene>
    <name evidence="3" type="ORF">G2W53_041157</name>
</gene>
<evidence type="ECO:0000313" key="4">
    <source>
        <dbReference type="Proteomes" id="UP000634136"/>
    </source>
</evidence>
<protein>
    <submittedName>
        <fullName evidence="3">Uncharacterized protein</fullName>
    </submittedName>
</protein>